<proteinExistence type="predicted"/>
<dbReference type="OrthoDB" id="982539at2"/>
<protein>
    <submittedName>
        <fullName evidence="3">Uncharacterized protein</fullName>
    </submittedName>
</protein>
<evidence type="ECO:0000256" key="1">
    <source>
        <dbReference type="SAM" id="MobiDB-lite"/>
    </source>
</evidence>
<sequence>MDIDFSTLLYIIFGIIYFVFTATKKKGGKGAKRPDETSPEPQRTGPQPTFEELLEEFTGKRREAEVVPQPVVVEEAKPKPAPVVKQPQPSVYNREQERTSHRLMQQPILSVDKDEDPEIDTHELLEDFYEEDGAKKAFIYSEIFKRKY</sequence>
<keyword evidence="2" id="KW-0472">Membrane</keyword>
<evidence type="ECO:0000313" key="4">
    <source>
        <dbReference type="Proteomes" id="UP000199437"/>
    </source>
</evidence>
<dbReference type="EMBL" id="FOIR01000002">
    <property type="protein sequence ID" value="SEW30637.1"/>
    <property type="molecule type" value="Genomic_DNA"/>
</dbReference>
<accession>A0A1I0QTN5</accession>
<keyword evidence="4" id="KW-1185">Reference proteome</keyword>
<organism evidence="3 4">
    <name type="scientific">Roseivirga pacifica</name>
    <dbReference type="NCBI Taxonomy" id="1267423"/>
    <lineage>
        <taxon>Bacteria</taxon>
        <taxon>Pseudomonadati</taxon>
        <taxon>Bacteroidota</taxon>
        <taxon>Cytophagia</taxon>
        <taxon>Cytophagales</taxon>
        <taxon>Roseivirgaceae</taxon>
        <taxon>Roseivirga</taxon>
    </lineage>
</organism>
<dbReference type="AlphaFoldDB" id="A0A1I0QTN5"/>
<keyword evidence="2" id="KW-0812">Transmembrane</keyword>
<feature type="transmembrane region" description="Helical" evidence="2">
    <location>
        <begin position="6"/>
        <end position="23"/>
    </location>
</feature>
<dbReference type="GeneID" id="99987362"/>
<evidence type="ECO:0000313" key="3">
    <source>
        <dbReference type="EMBL" id="SEW30637.1"/>
    </source>
</evidence>
<reference evidence="4" key="1">
    <citation type="submission" date="2016-10" db="EMBL/GenBank/DDBJ databases">
        <authorList>
            <person name="Varghese N."/>
            <person name="Submissions S."/>
        </authorList>
    </citation>
    <scope>NUCLEOTIDE SEQUENCE [LARGE SCALE GENOMIC DNA]</scope>
    <source>
        <strain evidence="4">CGMCC 1.12402</strain>
    </source>
</reference>
<dbReference type="STRING" id="1267423.SAMN05216290_2670"/>
<keyword evidence="2" id="KW-1133">Transmembrane helix</keyword>
<name>A0A1I0QTN5_9BACT</name>
<gene>
    <name evidence="3" type="ORF">SAMN05216290_2670</name>
</gene>
<evidence type="ECO:0000256" key="2">
    <source>
        <dbReference type="SAM" id="Phobius"/>
    </source>
</evidence>
<feature type="region of interest" description="Disordered" evidence="1">
    <location>
        <begin position="78"/>
        <end position="117"/>
    </location>
</feature>
<dbReference type="RefSeq" id="WP_090259063.1">
    <property type="nucleotide sequence ID" value="NZ_FOIR01000002.1"/>
</dbReference>
<feature type="region of interest" description="Disordered" evidence="1">
    <location>
        <begin position="27"/>
        <end position="49"/>
    </location>
</feature>
<dbReference type="Proteomes" id="UP000199437">
    <property type="component" value="Unassembled WGS sequence"/>
</dbReference>